<name>A0A543IMN0_9ACTN</name>
<evidence type="ECO:0000256" key="1">
    <source>
        <dbReference type="ARBA" id="ARBA00022723"/>
    </source>
</evidence>
<protein>
    <submittedName>
        <fullName evidence="5">Peptidoglycan/xylan/chitin deacetylase (PgdA/CDA1 family)</fullName>
    </submittedName>
</protein>
<dbReference type="InterPro" id="IPR011330">
    <property type="entry name" value="Glyco_hydro/deAcase_b/a-brl"/>
</dbReference>
<proteinExistence type="predicted"/>
<dbReference type="InterPro" id="IPR002509">
    <property type="entry name" value="NODB_dom"/>
</dbReference>
<dbReference type="InterPro" id="IPR050248">
    <property type="entry name" value="Polysacc_deacetylase_ArnD"/>
</dbReference>
<evidence type="ECO:0000313" key="6">
    <source>
        <dbReference type="Proteomes" id="UP000316706"/>
    </source>
</evidence>
<dbReference type="PROSITE" id="PS51677">
    <property type="entry name" value="NODB"/>
    <property type="match status" value="1"/>
</dbReference>
<sequence length="243" mass="26497">MQAQPDSVSERARPAPRTLVGESWDVGHECGTSSVETGQEPVRGYVALTFDDGPTPETLPSLLDALVTAGARATFFNRGDAAEAHPDLVRAQRDAGMWIGSHTMTHPHLRETGEREAFEEMNRAQQALQRITGEWPPLFRPPFGETDERVGVLAARLGVLEVLWTVDSRDWAGATEDEIVAAARTLRPGGIFLMHDWARASVDALPRIIGELRERGLHPGRIDVSPCPVPFGDTPFHATAVAP</sequence>
<dbReference type="PANTHER" id="PTHR10587:SF133">
    <property type="entry name" value="CHITIN DEACETYLASE 1-RELATED"/>
    <property type="match status" value="1"/>
</dbReference>
<dbReference type="Pfam" id="PF01522">
    <property type="entry name" value="Polysacc_deac_1"/>
    <property type="match status" value="1"/>
</dbReference>
<accession>A0A543IMN0</accession>
<keyword evidence="1" id="KW-0479">Metal-binding</keyword>
<keyword evidence="2" id="KW-0378">Hydrolase</keyword>
<dbReference type="EMBL" id="VFPO01000001">
    <property type="protein sequence ID" value="TQM71837.1"/>
    <property type="molecule type" value="Genomic_DNA"/>
</dbReference>
<dbReference type="Proteomes" id="UP000316706">
    <property type="component" value="Unassembled WGS sequence"/>
</dbReference>
<dbReference type="SUPFAM" id="SSF88713">
    <property type="entry name" value="Glycoside hydrolase/deacetylase"/>
    <property type="match status" value="1"/>
</dbReference>
<dbReference type="AlphaFoldDB" id="A0A543IMN0"/>
<reference evidence="5 6" key="1">
    <citation type="submission" date="2019-06" db="EMBL/GenBank/DDBJ databases">
        <title>Sequencing the genomes of 1000 actinobacteria strains.</title>
        <authorList>
            <person name="Klenk H.-P."/>
        </authorList>
    </citation>
    <scope>NUCLEOTIDE SEQUENCE [LARGE SCALE GENOMIC DNA]</scope>
    <source>
        <strain evidence="5 6">DSM 45043</strain>
    </source>
</reference>
<gene>
    <name evidence="5" type="ORF">FHX41_5615</name>
</gene>
<feature type="region of interest" description="Disordered" evidence="3">
    <location>
        <begin position="1"/>
        <end position="26"/>
    </location>
</feature>
<dbReference type="GO" id="GO:0005975">
    <property type="term" value="P:carbohydrate metabolic process"/>
    <property type="evidence" value="ECO:0007669"/>
    <property type="project" value="InterPro"/>
</dbReference>
<feature type="domain" description="NodB homology" evidence="4">
    <location>
        <begin position="44"/>
        <end position="220"/>
    </location>
</feature>
<organism evidence="5 6">
    <name type="scientific">Actinomadura hallensis</name>
    <dbReference type="NCBI Taxonomy" id="337895"/>
    <lineage>
        <taxon>Bacteria</taxon>
        <taxon>Bacillati</taxon>
        <taxon>Actinomycetota</taxon>
        <taxon>Actinomycetes</taxon>
        <taxon>Streptosporangiales</taxon>
        <taxon>Thermomonosporaceae</taxon>
        <taxon>Actinomadura</taxon>
    </lineage>
</organism>
<dbReference type="GO" id="GO:0046872">
    <property type="term" value="F:metal ion binding"/>
    <property type="evidence" value="ECO:0007669"/>
    <property type="project" value="UniProtKB-KW"/>
</dbReference>
<evidence type="ECO:0000256" key="3">
    <source>
        <dbReference type="SAM" id="MobiDB-lite"/>
    </source>
</evidence>
<dbReference type="GO" id="GO:0016810">
    <property type="term" value="F:hydrolase activity, acting on carbon-nitrogen (but not peptide) bonds"/>
    <property type="evidence" value="ECO:0007669"/>
    <property type="project" value="InterPro"/>
</dbReference>
<evidence type="ECO:0000313" key="5">
    <source>
        <dbReference type="EMBL" id="TQM71837.1"/>
    </source>
</evidence>
<dbReference type="Gene3D" id="3.20.20.370">
    <property type="entry name" value="Glycoside hydrolase/deacetylase"/>
    <property type="match status" value="1"/>
</dbReference>
<keyword evidence="6" id="KW-1185">Reference proteome</keyword>
<dbReference type="GO" id="GO:0016020">
    <property type="term" value="C:membrane"/>
    <property type="evidence" value="ECO:0007669"/>
    <property type="project" value="TreeGrafter"/>
</dbReference>
<comment type="caution">
    <text evidence="5">The sequence shown here is derived from an EMBL/GenBank/DDBJ whole genome shotgun (WGS) entry which is preliminary data.</text>
</comment>
<dbReference type="PANTHER" id="PTHR10587">
    <property type="entry name" value="GLYCOSYL TRANSFERASE-RELATED"/>
    <property type="match status" value="1"/>
</dbReference>
<evidence type="ECO:0000256" key="2">
    <source>
        <dbReference type="ARBA" id="ARBA00022801"/>
    </source>
</evidence>
<evidence type="ECO:0000259" key="4">
    <source>
        <dbReference type="PROSITE" id="PS51677"/>
    </source>
</evidence>